<dbReference type="PANTHER" id="PTHR13906:SF4">
    <property type="entry name" value="LYSOPHOSPHOLIPID ACYLTRANSFERASE 6"/>
    <property type="match status" value="1"/>
</dbReference>
<dbReference type="Pfam" id="PF03062">
    <property type="entry name" value="MBOAT"/>
    <property type="match status" value="1"/>
</dbReference>
<feature type="transmembrane region" description="Helical" evidence="7">
    <location>
        <begin position="20"/>
        <end position="39"/>
    </location>
</feature>
<evidence type="ECO:0000256" key="3">
    <source>
        <dbReference type="ARBA" id="ARBA00022692"/>
    </source>
</evidence>
<dbReference type="OrthoDB" id="286734at2759"/>
<reference evidence="8 9" key="1">
    <citation type="journal article" date="2015" name="Genome Biol. Evol.">
        <title>Phylogenomic analyses indicate that early fungi evolved digesting cell walls of algal ancestors of land plants.</title>
        <authorList>
            <person name="Chang Y."/>
            <person name="Wang S."/>
            <person name="Sekimoto S."/>
            <person name="Aerts A.L."/>
            <person name="Choi C."/>
            <person name="Clum A."/>
            <person name="LaButti K.M."/>
            <person name="Lindquist E.A."/>
            <person name="Yee Ngan C."/>
            <person name="Ohm R.A."/>
            <person name="Salamov A.A."/>
            <person name="Grigoriev I.V."/>
            <person name="Spatafora J.W."/>
            <person name="Berbee M.L."/>
        </authorList>
    </citation>
    <scope>NUCLEOTIDE SEQUENCE [LARGE SCALE GENOMIC DNA]</scope>
    <source>
        <strain evidence="8 9">JEL478</strain>
    </source>
</reference>
<dbReference type="GO" id="GO:0016020">
    <property type="term" value="C:membrane"/>
    <property type="evidence" value="ECO:0007669"/>
    <property type="project" value="UniProtKB-SubCell"/>
</dbReference>
<dbReference type="EMBL" id="KQ965785">
    <property type="protein sequence ID" value="KXS12727.1"/>
    <property type="molecule type" value="Genomic_DNA"/>
</dbReference>
<name>A0A139A7E6_GONPJ</name>
<evidence type="ECO:0000256" key="5">
    <source>
        <dbReference type="ARBA" id="ARBA00023136"/>
    </source>
</evidence>
<keyword evidence="6" id="KW-0012">Acyltransferase</keyword>
<feature type="transmembrane region" description="Helical" evidence="7">
    <location>
        <begin position="426"/>
        <end position="446"/>
    </location>
</feature>
<evidence type="ECO:0000256" key="1">
    <source>
        <dbReference type="ARBA" id="ARBA00004141"/>
    </source>
</evidence>
<dbReference type="PANTHER" id="PTHR13906">
    <property type="entry name" value="PORCUPINE"/>
    <property type="match status" value="1"/>
</dbReference>
<protein>
    <submittedName>
        <fullName evidence="8">MBOAT-domain-containing protein</fullName>
    </submittedName>
</protein>
<accession>A0A139A7E6</accession>
<evidence type="ECO:0000256" key="2">
    <source>
        <dbReference type="ARBA" id="ARBA00022679"/>
    </source>
</evidence>
<feature type="transmembrane region" description="Helical" evidence="7">
    <location>
        <begin position="377"/>
        <end position="400"/>
    </location>
</feature>
<dbReference type="AlphaFoldDB" id="A0A139A7E6"/>
<organism evidence="8 9">
    <name type="scientific">Gonapodya prolifera (strain JEL478)</name>
    <name type="common">Monoblepharis prolifera</name>
    <dbReference type="NCBI Taxonomy" id="1344416"/>
    <lineage>
        <taxon>Eukaryota</taxon>
        <taxon>Fungi</taxon>
        <taxon>Fungi incertae sedis</taxon>
        <taxon>Chytridiomycota</taxon>
        <taxon>Chytridiomycota incertae sedis</taxon>
        <taxon>Monoblepharidomycetes</taxon>
        <taxon>Monoblepharidales</taxon>
        <taxon>Gonapodyaceae</taxon>
        <taxon>Gonapodya</taxon>
    </lineage>
</organism>
<dbReference type="GO" id="GO:0005783">
    <property type="term" value="C:endoplasmic reticulum"/>
    <property type="evidence" value="ECO:0007669"/>
    <property type="project" value="TreeGrafter"/>
</dbReference>
<dbReference type="OMA" id="YVVMQAA"/>
<proteinExistence type="predicted"/>
<dbReference type="STRING" id="1344416.A0A139A7E6"/>
<sequence length="509" mass="57364">MAGKLPLLLSDAFGIPSDGLTLVISIVAAYPVAVIARWLPKGSRLVQELYSVVTTVAILVSCFGWTYYLNYLAATVYSYSISRAFRGQKWAPILVHCTALLHLSYYHLQNQVFGKLEDFENNDVTAPFMVLTIRMSSYAWSLYDGTRSPDSLPSSLASRAIVSQPSLLSYMGYTHFFCGLITGPAFDYNVVEKFVTGQRASASERLPNCFVWIQFVPPRVSILRPLLESIAVLAGYAIGHFALGSFSFHHCLTAEFKSWNLASKFLYVYVAGFAHRLKYYLGWQLSEVVCTISGISFNGIDKDGKPLWDRAVQLRFLDLELATNPRDYIDSWNVHTAMWLKNFVYLRFTKRVVDKETGKSVEVPSNFANLATFVSSAFWHGFFLGYYVFFVSGFPLTLFAKSVRRAFRPFFLPPSPFARFKPQYDALTFVATHLCLNYLAVSYILLQYEKIFVAYSAMYFAWHIGLIGGLLVLKGLGVEQAMVALQRKMGLLKVRKGEMNDGEGSNKTD</sequence>
<keyword evidence="4 7" id="KW-1133">Transmembrane helix</keyword>
<evidence type="ECO:0000256" key="4">
    <source>
        <dbReference type="ARBA" id="ARBA00022989"/>
    </source>
</evidence>
<feature type="transmembrane region" description="Helical" evidence="7">
    <location>
        <begin position="51"/>
        <end position="70"/>
    </location>
</feature>
<dbReference type="GO" id="GO:0003841">
    <property type="term" value="F:1-acylglycerol-3-phosphate O-acyltransferase activity"/>
    <property type="evidence" value="ECO:0007669"/>
    <property type="project" value="TreeGrafter"/>
</dbReference>
<dbReference type="Proteomes" id="UP000070544">
    <property type="component" value="Unassembled WGS sequence"/>
</dbReference>
<gene>
    <name evidence="8" type="ORF">M427DRAFT_113860</name>
</gene>
<dbReference type="GO" id="GO:0046474">
    <property type="term" value="P:glycerophospholipid biosynthetic process"/>
    <property type="evidence" value="ECO:0007669"/>
    <property type="project" value="TreeGrafter"/>
</dbReference>
<dbReference type="GO" id="GO:0047184">
    <property type="term" value="F:1-acylglycerophosphocholine O-acyltransferase activity"/>
    <property type="evidence" value="ECO:0007669"/>
    <property type="project" value="TreeGrafter"/>
</dbReference>
<evidence type="ECO:0000256" key="7">
    <source>
        <dbReference type="SAM" id="Phobius"/>
    </source>
</evidence>
<dbReference type="GO" id="GO:0030258">
    <property type="term" value="P:lipid modification"/>
    <property type="evidence" value="ECO:0007669"/>
    <property type="project" value="TreeGrafter"/>
</dbReference>
<comment type="subcellular location">
    <subcellularLocation>
        <location evidence="1">Membrane</location>
        <topology evidence="1">Multi-pass membrane protein</topology>
    </subcellularLocation>
</comment>
<keyword evidence="5 7" id="KW-0472">Membrane</keyword>
<keyword evidence="2" id="KW-0808">Transferase</keyword>
<dbReference type="InterPro" id="IPR004299">
    <property type="entry name" value="MBOAT_fam"/>
</dbReference>
<evidence type="ECO:0000313" key="8">
    <source>
        <dbReference type="EMBL" id="KXS12727.1"/>
    </source>
</evidence>
<keyword evidence="3 7" id="KW-0812">Transmembrane</keyword>
<feature type="transmembrane region" description="Helical" evidence="7">
    <location>
        <begin position="452"/>
        <end position="473"/>
    </location>
</feature>
<dbReference type="InterPro" id="IPR049941">
    <property type="entry name" value="LPLAT_7/PORCN-like"/>
</dbReference>
<evidence type="ECO:0000313" key="9">
    <source>
        <dbReference type="Proteomes" id="UP000070544"/>
    </source>
</evidence>
<evidence type="ECO:0000256" key="6">
    <source>
        <dbReference type="ARBA" id="ARBA00023315"/>
    </source>
</evidence>
<keyword evidence="9" id="KW-1185">Reference proteome</keyword>